<comment type="caution">
    <text evidence="1">The sequence shown here is derived from an EMBL/GenBank/DDBJ whole genome shotgun (WGS) entry which is preliminary data.</text>
</comment>
<dbReference type="InterPro" id="IPR030955">
    <property type="entry name" value="CHP04423"/>
</dbReference>
<dbReference type="EMBL" id="AEWX01000024">
    <property type="protein sequence ID" value="EGC19835.1"/>
    <property type="molecule type" value="Genomic_DNA"/>
</dbReference>
<evidence type="ECO:0000313" key="2">
    <source>
        <dbReference type="Proteomes" id="UP000005697"/>
    </source>
</evidence>
<name>F0F7Z2_9BACT</name>
<dbReference type="NCBIfam" id="TIGR04423">
    <property type="entry name" value="casT3_TIGR04423"/>
    <property type="match status" value="1"/>
</dbReference>
<keyword evidence="2" id="KW-1185">Reference proteome</keyword>
<sequence length="138" mass="16455">MMDINIDFNQPYEGYLWMSNENHPQVFHPESLIDRQLFEGHNPFVAEGYLFNHEKGISISIKYVDGRYRIYIDKVKPSDFNSKDTNRLCYLTQRMDDSDALWAEFLRYWTETPDPACHSMNVQEVEKELFVGFKTKEE</sequence>
<protein>
    <submittedName>
        <fullName evidence="1">Uncharacterized protein</fullName>
    </submittedName>
</protein>
<proteinExistence type="predicted"/>
<evidence type="ECO:0000313" key="1">
    <source>
        <dbReference type="EMBL" id="EGC19835.1"/>
    </source>
</evidence>
<dbReference type="STRING" id="888743.HMPREF9141_1709"/>
<reference evidence="1 2" key="1">
    <citation type="submission" date="2011-01" db="EMBL/GenBank/DDBJ databases">
        <authorList>
            <person name="Muzny D."/>
            <person name="Qin X."/>
            <person name="Deng J."/>
            <person name="Jiang H."/>
            <person name="Liu Y."/>
            <person name="Qu J."/>
            <person name="Song X.-Z."/>
            <person name="Zhang L."/>
            <person name="Thornton R."/>
            <person name="Coyle M."/>
            <person name="Francisco L."/>
            <person name="Jackson L."/>
            <person name="Javaid M."/>
            <person name="Korchina V."/>
            <person name="Kovar C."/>
            <person name="Mata R."/>
            <person name="Mathew T."/>
            <person name="Ngo R."/>
            <person name="Nguyen L."/>
            <person name="Nguyen N."/>
            <person name="Okwuonu G."/>
            <person name="Ongeri F."/>
            <person name="Pham C."/>
            <person name="Simmons D."/>
            <person name="Wilczek-Boney K."/>
            <person name="Hale W."/>
            <person name="Jakkamsetti A."/>
            <person name="Pham P."/>
            <person name="Ruth R."/>
            <person name="San Lucas F."/>
            <person name="Warren J."/>
            <person name="Zhang J."/>
            <person name="Zhao Z."/>
            <person name="Zhou C."/>
            <person name="Zhu D."/>
            <person name="Lee S."/>
            <person name="Bess C."/>
            <person name="Blankenburg K."/>
            <person name="Forbes L."/>
            <person name="Fu Q."/>
            <person name="Gubbala S."/>
            <person name="Hirani K."/>
            <person name="Jayaseelan J.C."/>
            <person name="Lara F."/>
            <person name="Munidasa M."/>
            <person name="Palculict T."/>
            <person name="Patil S."/>
            <person name="Pu L.-L."/>
            <person name="Saada N."/>
            <person name="Tang L."/>
            <person name="Weissenberger G."/>
            <person name="Zhu Y."/>
            <person name="Hemphill L."/>
            <person name="Shang Y."/>
            <person name="Youmans B."/>
            <person name="Ayvaz T."/>
            <person name="Ross M."/>
            <person name="Santibanez J."/>
            <person name="Aqrawi P."/>
            <person name="Gross S."/>
            <person name="Joshi V."/>
            <person name="Fowler G."/>
            <person name="Nazareth L."/>
            <person name="Reid J."/>
            <person name="Worley K."/>
            <person name="Petrosino J."/>
            <person name="Highlander S."/>
            <person name="Gibbs R."/>
        </authorList>
    </citation>
    <scope>NUCLEOTIDE SEQUENCE [LARGE SCALE GENOMIC DNA]</scope>
    <source>
        <strain evidence="1 2">DSM 16608</strain>
    </source>
</reference>
<dbReference type="Proteomes" id="UP000005697">
    <property type="component" value="Unassembled WGS sequence"/>
</dbReference>
<dbReference type="RefSeq" id="WP_007366463.1">
    <property type="nucleotide sequence ID" value="NZ_GL872282.1"/>
</dbReference>
<dbReference type="HOGENOM" id="CLU_155874_0_0_10"/>
<accession>F0F7Z2</accession>
<gene>
    <name evidence="1" type="ORF">HMPREF9141_1709</name>
</gene>
<dbReference type="AlphaFoldDB" id="F0F7Z2"/>
<organism evidence="1 2">
    <name type="scientific">Prevotella multiformis DSM 16608</name>
    <dbReference type="NCBI Taxonomy" id="888743"/>
    <lineage>
        <taxon>Bacteria</taxon>
        <taxon>Pseudomonadati</taxon>
        <taxon>Bacteroidota</taxon>
        <taxon>Bacteroidia</taxon>
        <taxon>Bacteroidales</taxon>
        <taxon>Prevotellaceae</taxon>
        <taxon>Prevotella</taxon>
    </lineage>
</organism>